<gene>
    <name evidence="3" type="ORF">PoMZ_04771</name>
</gene>
<dbReference type="InterPro" id="IPR020843">
    <property type="entry name" value="ER"/>
</dbReference>
<organism evidence="3 4">
    <name type="scientific">Pyricularia oryzae</name>
    <name type="common">Rice blast fungus</name>
    <name type="synonym">Magnaporthe oryzae</name>
    <dbReference type="NCBI Taxonomy" id="318829"/>
    <lineage>
        <taxon>Eukaryota</taxon>
        <taxon>Fungi</taxon>
        <taxon>Dikarya</taxon>
        <taxon>Ascomycota</taxon>
        <taxon>Pezizomycotina</taxon>
        <taxon>Sordariomycetes</taxon>
        <taxon>Sordariomycetidae</taxon>
        <taxon>Magnaporthales</taxon>
        <taxon>Pyriculariaceae</taxon>
        <taxon>Pyricularia</taxon>
    </lineage>
</organism>
<dbReference type="Proteomes" id="UP000294847">
    <property type="component" value="Chromosome 3"/>
</dbReference>
<protein>
    <submittedName>
        <fullName evidence="3">Uncharacterized protein</fullName>
    </submittedName>
</protein>
<comment type="similarity">
    <text evidence="1">Belongs to the zinc-containing alcohol dehydrogenase family.</text>
</comment>
<evidence type="ECO:0000313" key="4">
    <source>
        <dbReference type="Proteomes" id="UP000294847"/>
    </source>
</evidence>
<dbReference type="SMART" id="SM00829">
    <property type="entry name" value="PKS_ER"/>
    <property type="match status" value="1"/>
</dbReference>
<dbReference type="PANTHER" id="PTHR45348:SF7">
    <property type="entry name" value="ZINC BINDING OXIDOREDUCTASE, PUTATIVE-RELATED"/>
    <property type="match status" value="1"/>
</dbReference>
<accession>A0A4P7NAH4</accession>
<name>A0A4P7NAH4_PYROR</name>
<dbReference type="CDD" id="cd08249">
    <property type="entry name" value="enoyl_reductase_like"/>
    <property type="match status" value="1"/>
</dbReference>
<dbReference type="GO" id="GO:0016651">
    <property type="term" value="F:oxidoreductase activity, acting on NAD(P)H"/>
    <property type="evidence" value="ECO:0007669"/>
    <property type="project" value="InterPro"/>
</dbReference>
<dbReference type="InterPro" id="IPR047122">
    <property type="entry name" value="Trans-enoyl_RdTase-like"/>
</dbReference>
<dbReference type="SUPFAM" id="SSF50129">
    <property type="entry name" value="GroES-like"/>
    <property type="match status" value="1"/>
</dbReference>
<evidence type="ECO:0000256" key="2">
    <source>
        <dbReference type="ARBA" id="ARBA00023002"/>
    </source>
</evidence>
<dbReference type="InterPro" id="IPR013149">
    <property type="entry name" value="ADH-like_C"/>
</dbReference>
<dbReference type="InterPro" id="IPR013154">
    <property type="entry name" value="ADH-like_N"/>
</dbReference>
<dbReference type="InterPro" id="IPR011032">
    <property type="entry name" value="GroES-like_sf"/>
</dbReference>
<dbReference type="InterPro" id="IPR036291">
    <property type="entry name" value="NAD(P)-bd_dom_sf"/>
</dbReference>
<sequence length="356" mass="37556">MSQPTNTALYMDDDCHLSVKREFPIPTPENDEVLVKVLFSGVNPADVKHGQQLGIRPVVLGYDFSGHIVSAPPGSTFKAGDAVAGTTPTGLGRPARFGTHQDYVACPADRVFHVPQNLPMPDAACLAVVASTAADVVFNLFGLPALPAAAPPPDGTLLVWGGSTAVGSSVVQYARASGVRTIIATASASRHEMLRGLGATHCFDYRDGDVEAQIATLVRERGLDPIRYALDAAGSPGESGGGPSSAERMSRCAAPDAVRVSVVFGDPRVAMAFADRSRDVSLRVEGAPHLITIPRDEAKAARVKEALGWAVRNYGDGFVLPCVDVWSGKSEDALQQIRLVADWGKFGKVAIQHPLL</sequence>
<dbReference type="AlphaFoldDB" id="A0A4P7NAH4"/>
<dbReference type="Gene3D" id="3.90.180.10">
    <property type="entry name" value="Medium-chain alcohol dehydrogenases, catalytic domain"/>
    <property type="match status" value="1"/>
</dbReference>
<evidence type="ECO:0000256" key="1">
    <source>
        <dbReference type="ARBA" id="ARBA00008072"/>
    </source>
</evidence>
<reference evidence="3 4" key="1">
    <citation type="journal article" date="2019" name="Mol. Biol. Evol.">
        <title>Blast fungal genomes show frequent chromosomal changes, gene gains and losses, and effector gene turnover.</title>
        <authorList>
            <person name="Gomez Luciano L.B."/>
            <person name="Jason Tsai I."/>
            <person name="Chuma I."/>
            <person name="Tosa Y."/>
            <person name="Chen Y.H."/>
            <person name="Li J.Y."/>
            <person name="Li M.Y."/>
            <person name="Jade Lu M.Y."/>
            <person name="Nakayashiki H."/>
            <person name="Li W.H."/>
        </authorList>
    </citation>
    <scope>NUCLEOTIDE SEQUENCE [LARGE SCALE GENOMIC DNA]</scope>
    <source>
        <strain evidence="3">MZ5-1-6</strain>
    </source>
</reference>
<dbReference type="Pfam" id="PF00107">
    <property type="entry name" value="ADH_zinc_N"/>
    <property type="match status" value="1"/>
</dbReference>
<dbReference type="Pfam" id="PF08240">
    <property type="entry name" value="ADH_N"/>
    <property type="match status" value="1"/>
</dbReference>
<dbReference type="EMBL" id="CP034206">
    <property type="protein sequence ID" value="QBZ59807.1"/>
    <property type="molecule type" value="Genomic_DNA"/>
</dbReference>
<keyword evidence="2" id="KW-0560">Oxidoreductase</keyword>
<evidence type="ECO:0000313" key="3">
    <source>
        <dbReference type="EMBL" id="QBZ59807.1"/>
    </source>
</evidence>
<proteinExistence type="inferred from homology"/>
<dbReference type="PANTHER" id="PTHR45348">
    <property type="entry name" value="HYPOTHETICAL OXIDOREDUCTASE (EUROFUNG)"/>
    <property type="match status" value="1"/>
</dbReference>
<dbReference type="SUPFAM" id="SSF51735">
    <property type="entry name" value="NAD(P)-binding Rossmann-fold domains"/>
    <property type="match status" value="1"/>
</dbReference>
<dbReference type="Gene3D" id="3.40.50.720">
    <property type="entry name" value="NAD(P)-binding Rossmann-like Domain"/>
    <property type="match status" value="1"/>
</dbReference>